<evidence type="ECO:0000313" key="1">
    <source>
        <dbReference type="EMBL" id="KKM95074.1"/>
    </source>
</evidence>
<proteinExistence type="predicted"/>
<accession>A0A0F9LJ82</accession>
<sequence>MPELTQADLEDWIANKATGKFHYTRVMDGTVAPQLYPQLRNMMKRAGKKGITCSVDGKDGWWRPVDKSIEEICWWDSEGVIGDNIILPLGINKHCYIPLPSLIIVAAPYNVGKTAFCINLVNDNIELWKDRLDFYVSEGAEMMRGKFDIINEDMPKPPPFKTFRRTENFADIIKPDNLSVIDYLRVNMEKSYAVGDRLFEIFSKLDKGIAVVAMQKPPGSRKLAFGGAATAFEPSLYIWMDKNTLGFEKIKVPKITAIDPYELKIKYSIYKGAKFYNVKEEVDNL</sequence>
<organism evidence="1">
    <name type="scientific">marine sediment metagenome</name>
    <dbReference type="NCBI Taxonomy" id="412755"/>
    <lineage>
        <taxon>unclassified sequences</taxon>
        <taxon>metagenomes</taxon>
        <taxon>ecological metagenomes</taxon>
    </lineage>
</organism>
<comment type="caution">
    <text evidence="1">The sequence shown here is derived from an EMBL/GenBank/DDBJ whole genome shotgun (WGS) entry which is preliminary data.</text>
</comment>
<name>A0A0F9LJ82_9ZZZZ</name>
<dbReference type="AlphaFoldDB" id="A0A0F9LJ82"/>
<protein>
    <submittedName>
        <fullName evidence="1">Uncharacterized protein</fullName>
    </submittedName>
</protein>
<gene>
    <name evidence="1" type="ORF">LCGC14_1191750</name>
</gene>
<dbReference type="EMBL" id="LAZR01006055">
    <property type="protein sequence ID" value="KKM95074.1"/>
    <property type="molecule type" value="Genomic_DNA"/>
</dbReference>
<reference evidence="1" key="1">
    <citation type="journal article" date="2015" name="Nature">
        <title>Complex archaea that bridge the gap between prokaryotes and eukaryotes.</title>
        <authorList>
            <person name="Spang A."/>
            <person name="Saw J.H."/>
            <person name="Jorgensen S.L."/>
            <person name="Zaremba-Niedzwiedzka K."/>
            <person name="Martijn J."/>
            <person name="Lind A.E."/>
            <person name="van Eijk R."/>
            <person name="Schleper C."/>
            <person name="Guy L."/>
            <person name="Ettema T.J."/>
        </authorList>
    </citation>
    <scope>NUCLEOTIDE SEQUENCE</scope>
</reference>